<evidence type="ECO:0000256" key="1">
    <source>
        <dbReference type="SAM" id="MobiDB-lite"/>
    </source>
</evidence>
<feature type="region of interest" description="Disordered" evidence="1">
    <location>
        <begin position="33"/>
        <end position="218"/>
    </location>
</feature>
<gene>
    <name evidence="2" type="ORF">ARMOST_07992</name>
</gene>
<dbReference type="OMA" id="IKDDAEW"/>
<reference evidence="3" key="1">
    <citation type="journal article" date="2017" name="Nat. Ecol. Evol.">
        <title>Genome expansion and lineage-specific genetic innovations in the forest pathogenic fungi Armillaria.</title>
        <authorList>
            <person name="Sipos G."/>
            <person name="Prasanna A.N."/>
            <person name="Walter M.C."/>
            <person name="O'Connor E."/>
            <person name="Balint B."/>
            <person name="Krizsan K."/>
            <person name="Kiss B."/>
            <person name="Hess J."/>
            <person name="Varga T."/>
            <person name="Slot J."/>
            <person name="Riley R."/>
            <person name="Boka B."/>
            <person name="Rigling D."/>
            <person name="Barry K."/>
            <person name="Lee J."/>
            <person name="Mihaltcheva S."/>
            <person name="LaButti K."/>
            <person name="Lipzen A."/>
            <person name="Waldron R."/>
            <person name="Moloney N.M."/>
            <person name="Sperisen C."/>
            <person name="Kredics L."/>
            <person name="Vagvoelgyi C."/>
            <person name="Patrignani A."/>
            <person name="Fitzpatrick D."/>
            <person name="Nagy I."/>
            <person name="Doyle S."/>
            <person name="Anderson J.B."/>
            <person name="Grigoriev I.V."/>
            <person name="Gueldener U."/>
            <person name="Muensterkoetter M."/>
            <person name="Nagy L.G."/>
        </authorList>
    </citation>
    <scope>NUCLEOTIDE SEQUENCE [LARGE SCALE GENOMIC DNA]</scope>
    <source>
        <strain evidence="3">C18/9</strain>
    </source>
</reference>
<sequence>MSTKPKTLSNGTLALRFMQNAHRAKQLKEVELEKAQVKDSDEWSIPKEIQESWGKSTSDPVSYEDSYLPFLFPTEPSSSSSSAPTRANGRRVFKKGEEVTGKPSTETPPQPTHSSSDSPQKKDKRIDLKASSKVANRFNKTAKQAIFETGNVGTDLRPPPASKGFLKPAGVDDPKAASTSEMKADLSLSLGARERKRPHDNATPADGETKKKKKKKSS</sequence>
<feature type="compositionally biased region" description="Basic and acidic residues" evidence="1">
    <location>
        <begin position="119"/>
        <end position="130"/>
    </location>
</feature>
<keyword evidence="3" id="KW-1185">Reference proteome</keyword>
<evidence type="ECO:0000313" key="2">
    <source>
        <dbReference type="EMBL" id="SJL04624.1"/>
    </source>
</evidence>
<dbReference type="AlphaFoldDB" id="A0A284R7F7"/>
<dbReference type="Proteomes" id="UP000219338">
    <property type="component" value="Unassembled WGS sequence"/>
</dbReference>
<accession>A0A284R7F7</accession>
<feature type="compositionally biased region" description="Basic and acidic residues" evidence="1">
    <location>
        <begin position="33"/>
        <end position="50"/>
    </location>
</feature>
<proteinExistence type="predicted"/>
<evidence type="ECO:0000313" key="3">
    <source>
        <dbReference type="Proteomes" id="UP000219338"/>
    </source>
</evidence>
<name>A0A284R7F7_ARMOS</name>
<dbReference type="OrthoDB" id="3251271at2759"/>
<protein>
    <submittedName>
        <fullName evidence="2">Uncharacterized protein</fullName>
    </submittedName>
</protein>
<organism evidence="2 3">
    <name type="scientific">Armillaria ostoyae</name>
    <name type="common">Armillaria root rot fungus</name>
    <dbReference type="NCBI Taxonomy" id="47428"/>
    <lineage>
        <taxon>Eukaryota</taxon>
        <taxon>Fungi</taxon>
        <taxon>Dikarya</taxon>
        <taxon>Basidiomycota</taxon>
        <taxon>Agaricomycotina</taxon>
        <taxon>Agaricomycetes</taxon>
        <taxon>Agaricomycetidae</taxon>
        <taxon>Agaricales</taxon>
        <taxon>Marasmiineae</taxon>
        <taxon>Physalacriaceae</taxon>
        <taxon>Armillaria</taxon>
    </lineage>
</organism>
<dbReference type="EMBL" id="FUEG01000005">
    <property type="protein sequence ID" value="SJL04624.1"/>
    <property type="molecule type" value="Genomic_DNA"/>
</dbReference>